<dbReference type="SUPFAM" id="SSF47413">
    <property type="entry name" value="lambda repressor-like DNA-binding domains"/>
    <property type="match status" value="1"/>
</dbReference>
<name>A0ABX5QEM8_9MICO</name>
<evidence type="ECO:0000313" key="1">
    <source>
        <dbReference type="EMBL" id="QAB17510.1"/>
    </source>
</evidence>
<sequence>MSTAKKQAGVGFVLGPLRLKAGLTIEEAAQLGDYSVEYVTELENGTHPGSLQSLHALATMYAARIAGRDSLTETDAAAGTERPDPTFESRTCDVPGCVDGEHRYCDGQKDDLCFALGIGDSDSKPHIWYVAGYRDEASGHWAAFADPPEFSELAGATGLAAIERFATAFRTVQQHCDNLNQLERSTP</sequence>
<proteinExistence type="predicted"/>
<dbReference type="CDD" id="cd00093">
    <property type="entry name" value="HTH_XRE"/>
    <property type="match status" value="1"/>
</dbReference>
<protein>
    <submittedName>
        <fullName evidence="1">XRE family transcriptional regulator</fullName>
    </submittedName>
</protein>
<dbReference type="InterPro" id="IPR001387">
    <property type="entry name" value="Cro/C1-type_HTH"/>
</dbReference>
<organism evidence="1 2">
    <name type="scientific">Leucobacter muris</name>
    <dbReference type="NCBI Taxonomy" id="1935379"/>
    <lineage>
        <taxon>Bacteria</taxon>
        <taxon>Bacillati</taxon>
        <taxon>Actinomycetota</taxon>
        <taxon>Actinomycetes</taxon>
        <taxon>Micrococcales</taxon>
        <taxon>Microbacteriaceae</taxon>
        <taxon>Leucobacter</taxon>
    </lineage>
</organism>
<accession>A0ABX5QEM8</accession>
<evidence type="ECO:0000313" key="2">
    <source>
        <dbReference type="Proteomes" id="UP000285768"/>
    </source>
</evidence>
<reference evidence="1 2" key="1">
    <citation type="submission" date="2019-01" db="EMBL/GenBank/DDBJ databases">
        <title>Leucobacter muris sp. nov. isolated from the nose of a laboratory mouse.</title>
        <authorList>
            <person name="Benga L."/>
            <person name="Sproeer C."/>
            <person name="Schumann P."/>
            <person name="Verbarg S."/>
            <person name="Bunk B."/>
            <person name="Engelhardt E."/>
            <person name="Benten P.M."/>
            <person name="Sager M."/>
        </authorList>
    </citation>
    <scope>NUCLEOTIDE SEQUENCE [LARGE SCALE GENOMIC DNA]</scope>
    <source>
        <strain evidence="1 2">DSM 101948</strain>
    </source>
</reference>
<dbReference type="Gene3D" id="1.10.260.40">
    <property type="entry name" value="lambda repressor-like DNA-binding domains"/>
    <property type="match status" value="1"/>
</dbReference>
<dbReference type="Pfam" id="PF13560">
    <property type="entry name" value="HTH_31"/>
    <property type="match status" value="1"/>
</dbReference>
<gene>
    <name evidence="1" type="ORF">Leucomu_05860</name>
</gene>
<dbReference type="RefSeq" id="WP_128386638.1">
    <property type="nucleotide sequence ID" value="NZ_CP035037.1"/>
</dbReference>
<dbReference type="Proteomes" id="UP000285768">
    <property type="component" value="Chromosome"/>
</dbReference>
<dbReference type="EMBL" id="CP035037">
    <property type="protein sequence ID" value="QAB17510.1"/>
    <property type="molecule type" value="Genomic_DNA"/>
</dbReference>
<dbReference type="InterPro" id="IPR010982">
    <property type="entry name" value="Lambda_DNA-bd_dom_sf"/>
</dbReference>
<keyword evidence="2" id="KW-1185">Reference proteome</keyword>